<feature type="transmembrane region" description="Helical" evidence="1">
    <location>
        <begin position="135"/>
        <end position="152"/>
    </location>
</feature>
<keyword evidence="1" id="KW-0472">Membrane</keyword>
<accession>A0AAV2RMP7</accession>
<dbReference type="EMBL" id="CAXKWB010025962">
    <property type="protein sequence ID" value="CAL4129140.1"/>
    <property type="molecule type" value="Genomic_DNA"/>
</dbReference>
<keyword evidence="1" id="KW-0812">Transmembrane</keyword>
<proteinExistence type="predicted"/>
<keyword evidence="1" id="KW-1133">Transmembrane helix</keyword>
<feature type="non-terminal residue" evidence="2">
    <location>
        <position position="218"/>
    </location>
</feature>
<evidence type="ECO:0000313" key="2">
    <source>
        <dbReference type="EMBL" id="CAL4129140.1"/>
    </source>
</evidence>
<feature type="transmembrane region" description="Helical" evidence="1">
    <location>
        <begin position="193"/>
        <end position="214"/>
    </location>
</feature>
<dbReference type="InterPro" id="IPR026508">
    <property type="entry name" value="TMEM164"/>
</dbReference>
<dbReference type="Pfam" id="PF14808">
    <property type="entry name" value="TMEM164"/>
    <property type="match status" value="1"/>
</dbReference>
<dbReference type="AlphaFoldDB" id="A0AAV2RMP7"/>
<feature type="transmembrane region" description="Helical" evidence="1">
    <location>
        <begin position="105"/>
        <end position="123"/>
    </location>
</feature>
<dbReference type="PANTHER" id="PTHR20948:SF2">
    <property type="entry name" value="TRANSMEMBRANE PROTEIN 164"/>
    <property type="match status" value="1"/>
</dbReference>
<organism evidence="2 3">
    <name type="scientific">Meganyctiphanes norvegica</name>
    <name type="common">Northern krill</name>
    <name type="synonym">Thysanopoda norvegica</name>
    <dbReference type="NCBI Taxonomy" id="48144"/>
    <lineage>
        <taxon>Eukaryota</taxon>
        <taxon>Metazoa</taxon>
        <taxon>Ecdysozoa</taxon>
        <taxon>Arthropoda</taxon>
        <taxon>Crustacea</taxon>
        <taxon>Multicrustacea</taxon>
        <taxon>Malacostraca</taxon>
        <taxon>Eumalacostraca</taxon>
        <taxon>Eucarida</taxon>
        <taxon>Euphausiacea</taxon>
        <taxon>Euphausiidae</taxon>
        <taxon>Meganyctiphanes</taxon>
    </lineage>
</organism>
<gene>
    <name evidence="2" type="ORF">MNOR_LOCUS26251</name>
</gene>
<feature type="transmembrane region" description="Helical" evidence="1">
    <location>
        <begin position="81"/>
        <end position="99"/>
    </location>
</feature>
<keyword evidence="3" id="KW-1185">Reference proteome</keyword>
<dbReference type="Proteomes" id="UP001497623">
    <property type="component" value="Unassembled WGS sequence"/>
</dbReference>
<name>A0AAV2RMP7_MEGNR</name>
<evidence type="ECO:0000313" key="3">
    <source>
        <dbReference type="Proteomes" id="UP001497623"/>
    </source>
</evidence>
<feature type="transmembrane region" description="Helical" evidence="1">
    <location>
        <begin position="41"/>
        <end position="60"/>
    </location>
</feature>
<comment type="caution">
    <text evidence="2">The sequence shown here is derived from an EMBL/GenBank/DDBJ whole genome shotgun (WGS) entry which is preliminary data.</text>
</comment>
<evidence type="ECO:0000256" key="1">
    <source>
        <dbReference type="SAM" id="Phobius"/>
    </source>
</evidence>
<dbReference type="PANTHER" id="PTHR20948">
    <property type="entry name" value="TRANSMEMBRANE PROTEIN 164"/>
    <property type="match status" value="1"/>
</dbReference>
<sequence>MNVFKHYSWENVVDWCISGVNGSIPGNGCPECCEFLSHERIIFETIIGCMVAVIYIYWGYKNITLPSDYKTIRKDHGGRRVLLVVFSLVLVMEIAFKLATKTFIYILNPCHITCAIQIYLLGAPPSKLVNGIFRIHLNFMNGAVLAILFPVTNARLLPFECELYWIQHLMMLITPYYLLKLGGVYTVEDLKDFSWTIMSLGILLLYHFLPLQWLSMVA</sequence>
<evidence type="ECO:0008006" key="4">
    <source>
        <dbReference type="Google" id="ProtNLM"/>
    </source>
</evidence>
<reference evidence="2 3" key="1">
    <citation type="submission" date="2024-05" db="EMBL/GenBank/DDBJ databases">
        <authorList>
            <person name="Wallberg A."/>
        </authorList>
    </citation>
    <scope>NUCLEOTIDE SEQUENCE [LARGE SCALE GENOMIC DNA]</scope>
</reference>
<protein>
    <recommendedName>
        <fullName evidence="4">Transmembrane protein 164</fullName>
    </recommendedName>
</protein>
<feature type="transmembrane region" description="Helical" evidence="1">
    <location>
        <begin position="164"/>
        <end position="181"/>
    </location>
</feature>